<organism evidence="1 2">
    <name type="scientific">Acanthopleuribacter pedis</name>
    <dbReference type="NCBI Taxonomy" id="442870"/>
    <lineage>
        <taxon>Bacteria</taxon>
        <taxon>Pseudomonadati</taxon>
        <taxon>Acidobacteriota</taxon>
        <taxon>Holophagae</taxon>
        <taxon>Acanthopleuribacterales</taxon>
        <taxon>Acanthopleuribacteraceae</taxon>
        <taxon>Acanthopleuribacter</taxon>
    </lineage>
</organism>
<keyword evidence="2" id="KW-1185">Reference proteome</keyword>
<dbReference type="Proteomes" id="UP000664417">
    <property type="component" value="Unassembled WGS sequence"/>
</dbReference>
<accession>A0A8J7Q0N7</accession>
<dbReference type="AlphaFoldDB" id="A0A8J7Q0N7"/>
<evidence type="ECO:0000313" key="2">
    <source>
        <dbReference type="Proteomes" id="UP000664417"/>
    </source>
</evidence>
<comment type="caution">
    <text evidence="1">The sequence shown here is derived from an EMBL/GenBank/DDBJ whole genome shotgun (WGS) entry which is preliminary data.</text>
</comment>
<gene>
    <name evidence="1" type="ORF">J3U88_01265</name>
</gene>
<name>A0A8J7Q0N7_9BACT</name>
<evidence type="ECO:0000313" key="1">
    <source>
        <dbReference type="EMBL" id="MBO1317070.1"/>
    </source>
</evidence>
<reference evidence="1" key="1">
    <citation type="submission" date="2021-03" db="EMBL/GenBank/DDBJ databases">
        <authorList>
            <person name="Wang G."/>
        </authorList>
    </citation>
    <scope>NUCLEOTIDE SEQUENCE</scope>
    <source>
        <strain evidence="1">KCTC 12899</strain>
    </source>
</reference>
<dbReference type="RefSeq" id="WP_207856305.1">
    <property type="nucleotide sequence ID" value="NZ_JAFREP010000001.1"/>
</dbReference>
<protein>
    <submittedName>
        <fullName evidence="1">Uncharacterized protein</fullName>
    </submittedName>
</protein>
<dbReference type="EMBL" id="JAFREP010000001">
    <property type="protein sequence ID" value="MBO1317070.1"/>
    <property type="molecule type" value="Genomic_DNA"/>
</dbReference>
<sequence>MKRPNNFDDIINNRVNSDKTGEPFTACSMCDTKLTQSDLFVIAKAYHGARCVIETVQCLACQMESRGYASEQSTENIMLYSGRRFNDFIKDPIQRKLYHIEDPNCLISGEHLKMADTFELYSFNLPGADLDDSNFLFVGPTAIEQMGELLSEETRKSWGRRVEEMAPDSPEIIISPVFGL</sequence>
<proteinExistence type="predicted"/>